<proteinExistence type="inferred from homology"/>
<accession>A0A1F6X080</accession>
<keyword evidence="6" id="KW-0460">Magnesium</keyword>
<evidence type="ECO:0000313" key="10">
    <source>
        <dbReference type="Proteomes" id="UP000177001"/>
    </source>
</evidence>
<comment type="caution">
    <text evidence="9">The sequence shown here is derived from an EMBL/GenBank/DDBJ whole genome shotgun (WGS) entry which is preliminary data.</text>
</comment>
<dbReference type="SUPFAM" id="SSF88723">
    <property type="entry name" value="PIN domain-like"/>
    <property type="match status" value="1"/>
</dbReference>
<feature type="domain" description="PIN" evidence="8">
    <location>
        <begin position="2"/>
        <end position="112"/>
    </location>
</feature>
<dbReference type="InterPro" id="IPR050556">
    <property type="entry name" value="Type_II_TA_system_RNase"/>
</dbReference>
<dbReference type="Pfam" id="PF01850">
    <property type="entry name" value="PIN"/>
    <property type="match status" value="1"/>
</dbReference>
<keyword evidence="5" id="KW-0378">Hydrolase</keyword>
<protein>
    <recommendedName>
        <fullName evidence="8">PIN domain-containing protein</fullName>
    </recommendedName>
</protein>
<sequence>MYLFDTNAVIYFLSGDKTAVALVKEMLKNNKTIYVPTIVRLELFSKPNLNPIEQNAIHDFLSYAIEINLDKTIADIASAIRRNLKIKVADSIVAATALYTNSFLVTRNTKDFKIQGVRIIKV</sequence>
<evidence type="ECO:0000256" key="2">
    <source>
        <dbReference type="ARBA" id="ARBA00022649"/>
    </source>
</evidence>
<keyword evidence="4" id="KW-0479">Metal-binding</keyword>
<dbReference type="GO" id="GO:0016787">
    <property type="term" value="F:hydrolase activity"/>
    <property type="evidence" value="ECO:0007669"/>
    <property type="project" value="UniProtKB-KW"/>
</dbReference>
<reference evidence="9 10" key="1">
    <citation type="journal article" date="2016" name="Nat. Commun.">
        <title>Thousands of microbial genomes shed light on interconnected biogeochemical processes in an aquifer system.</title>
        <authorList>
            <person name="Anantharaman K."/>
            <person name="Brown C.T."/>
            <person name="Hug L.A."/>
            <person name="Sharon I."/>
            <person name="Castelle C.J."/>
            <person name="Probst A.J."/>
            <person name="Thomas B.C."/>
            <person name="Singh A."/>
            <person name="Wilkins M.J."/>
            <person name="Karaoz U."/>
            <person name="Brodie E.L."/>
            <person name="Williams K.H."/>
            <person name="Hubbard S.S."/>
            <person name="Banfield J.F."/>
        </authorList>
    </citation>
    <scope>NUCLEOTIDE SEQUENCE [LARGE SCALE GENOMIC DNA]</scope>
</reference>
<evidence type="ECO:0000256" key="7">
    <source>
        <dbReference type="ARBA" id="ARBA00038093"/>
    </source>
</evidence>
<dbReference type="PANTHER" id="PTHR33653:SF1">
    <property type="entry name" value="RIBONUCLEASE VAPC2"/>
    <property type="match status" value="1"/>
</dbReference>
<comment type="cofactor">
    <cofactor evidence="1">
        <name>Mg(2+)</name>
        <dbReference type="ChEBI" id="CHEBI:18420"/>
    </cofactor>
</comment>
<dbReference type="CDD" id="cd18738">
    <property type="entry name" value="PIN_VapC4-5_FitB-like"/>
    <property type="match status" value="1"/>
</dbReference>
<dbReference type="Proteomes" id="UP000177001">
    <property type="component" value="Unassembled WGS sequence"/>
</dbReference>
<dbReference type="GO" id="GO:0004518">
    <property type="term" value="F:nuclease activity"/>
    <property type="evidence" value="ECO:0007669"/>
    <property type="project" value="UniProtKB-KW"/>
</dbReference>
<keyword evidence="3" id="KW-0540">Nuclease</keyword>
<dbReference type="InterPro" id="IPR029060">
    <property type="entry name" value="PIN-like_dom_sf"/>
</dbReference>
<evidence type="ECO:0000256" key="4">
    <source>
        <dbReference type="ARBA" id="ARBA00022723"/>
    </source>
</evidence>
<organism evidence="9 10">
    <name type="scientific">Candidatus Nomurabacteria bacterium RIFCSPLOWO2_01_FULL_36_16</name>
    <dbReference type="NCBI Taxonomy" id="1801767"/>
    <lineage>
        <taxon>Bacteria</taxon>
        <taxon>Candidatus Nomuraibacteriota</taxon>
    </lineage>
</organism>
<evidence type="ECO:0000256" key="3">
    <source>
        <dbReference type="ARBA" id="ARBA00022722"/>
    </source>
</evidence>
<dbReference type="InterPro" id="IPR002716">
    <property type="entry name" value="PIN_dom"/>
</dbReference>
<dbReference type="Gene3D" id="3.40.50.1010">
    <property type="entry name" value="5'-nuclease"/>
    <property type="match status" value="1"/>
</dbReference>
<evidence type="ECO:0000259" key="8">
    <source>
        <dbReference type="Pfam" id="PF01850"/>
    </source>
</evidence>
<comment type="similarity">
    <text evidence="7">Belongs to the PINc/VapC protein family.</text>
</comment>
<evidence type="ECO:0000256" key="5">
    <source>
        <dbReference type="ARBA" id="ARBA00022801"/>
    </source>
</evidence>
<evidence type="ECO:0000256" key="1">
    <source>
        <dbReference type="ARBA" id="ARBA00001946"/>
    </source>
</evidence>
<keyword evidence="2" id="KW-1277">Toxin-antitoxin system</keyword>
<dbReference type="AlphaFoldDB" id="A0A1F6X080"/>
<dbReference type="EMBL" id="MFUR01000001">
    <property type="protein sequence ID" value="OGI87549.1"/>
    <property type="molecule type" value="Genomic_DNA"/>
</dbReference>
<name>A0A1F6X080_9BACT</name>
<dbReference type="PANTHER" id="PTHR33653">
    <property type="entry name" value="RIBONUCLEASE VAPC2"/>
    <property type="match status" value="1"/>
</dbReference>
<dbReference type="GO" id="GO:0046872">
    <property type="term" value="F:metal ion binding"/>
    <property type="evidence" value="ECO:0007669"/>
    <property type="project" value="UniProtKB-KW"/>
</dbReference>
<evidence type="ECO:0000313" key="9">
    <source>
        <dbReference type="EMBL" id="OGI87549.1"/>
    </source>
</evidence>
<gene>
    <name evidence="9" type="ORF">A3A91_01385</name>
</gene>
<evidence type="ECO:0000256" key="6">
    <source>
        <dbReference type="ARBA" id="ARBA00022842"/>
    </source>
</evidence>